<sequence length="408" mass="44192">MRVSSPVRVRYAHAHVMSFASRPELRCSARGHGREGLVEDVHTLPAVPRSLGAGGQAWSLVELPGDGPAMEVDTGHHDVLFIRQVSNALDGRSQSFPRSGFSERFPRLDVFSFPWSLYHTARRGALLFRLLHPHLRLHRHPTLRPPAPAPKPPHPSSARSSSTSSPSSSSPRSAFSSGPSPPPAAPKRSANPYRGSARPSSRSLPPSGPYASSSRASHRACPPCIFLHLYHLRRRRRSASRRLQSEGGEGGARAGTMAEREAAMYAYVEDALAPLEKGVRRVERRVGKLRAAKQELVAVAAEASAKGGGMTTTNNTIFVPAPARARPTTVQGLIGSWFSPSPMVSPPTTHAKVRSADLAYERHRQAARAGLDSRGGRGGAFFLFCVLPARTEAYAKQQHIALISLLRQ</sequence>
<proteinExistence type="predicted"/>
<comment type="caution">
    <text evidence="2">The sequence shown here is derived from an EMBL/GenBank/DDBJ whole genome shotgun (WGS) entry which is preliminary data.</text>
</comment>
<feature type="compositionally biased region" description="Low complexity" evidence="1">
    <location>
        <begin position="156"/>
        <end position="178"/>
    </location>
</feature>
<dbReference type="AlphaFoldDB" id="A0A8H7CQV5"/>
<accession>A0A8H7CQV5</accession>
<protein>
    <submittedName>
        <fullName evidence="2">Uncharacterized protein</fullName>
    </submittedName>
</protein>
<gene>
    <name evidence="2" type="ORF">MVEN_01654600</name>
</gene>
<evidence type="ECO:0000256" key="1">
    <source>
        <dbReference type="SAM" id="MobiDB-lite"/>
    </source>
</evidence>
<feature type="compositionally biased region" description="Pro residues" evidence="1">
    <location>
        <begin position="143"/>
        <end position="155"/>
    </location>
</feature>
<feature type="region of interest" description="Disordered" evidence="1">
    <location>
        <begin position="139"/>
        <end position="217"/>
    </location>
</feature>
<name>A0A8H7CQV5_9AGAR</name>
<evidence type="ECO:0000313" key="2">
    <source>
        <dbReference type="EMBL" id="KAF7344922.1"/>
    </source>
</evidence>
<reference evidence="2" key="1">
    <citation type="submission" date="2020-05" db="EMBL/GenBank/DDBJ databases">
        <title>Mycena genomes resolve the evolution of fungal bioluminescence.</title>
        <authorList>
            <person name="Tsai I.J."/>
        </authorList>
    </citation>
    <scope>NUCLEOTIDE SEQUENCE</scope>
    <source>
        <strain evidence="2">CCC161011</strain>
    </source>
</reference>
<evidence type="ECO:0000313" key="3">
    <source>
        <dbReference type="Proteomes" id="UP000620124"/>
    </source>
</evidence>
<feature type="compositionally biased region" description="Low complexity" evidence="1">
    <location>
        <begin position="186"/>
        <end position="205"/>
    </location>
</feature>
<dbReference type="Proteomes" id="UP000620124">
    <property type="component" value="Unassembled WGS sequence"/>
</dbReference>
<keyword evidence="3" id="KW-1185">Reference proteome</keyword>
<organism evidence="2 3">
    <name type="scientific">Mycena venus</name>
    <dbReference type="NCBI Taxonomy" id="2733690"/>
    <lineage>
        <taxon>Eukaryota</taxon>
        <taxon>Fungi</taxon>
        <taxon>Dikarya</taxon>
        <taxon>Basidiomycota</taxon>
        <taxon>Agaricomycotina</taxon>
        <taxon>Agaricomycetes</taxon>
        <taxon>Agaricomycetidae</taxon>
        <taxon>Agaricales</taxon>
        <taxon>Marasmiineae</taxon>
        <taxon>Mycenaceae</taxon>
        <taxon>Mycena</taxon>
    </lineage>
</organism>
<dbReference type="EMBL" id="JACAZI010000014">
    <property type="protein sequence ID" value="KAF7344922.1"/>
    <property type="molecule type" value="Genomic_DNA"/>
</dbReference>